<evidence type="ECO:0000313" key="10">
    <source>
        <dbReference type="Proteomes" id="UP000075670"/>
    </source>
</evidence>
<keyword evidence="8" id="KW-0408">Iron</keyword>
<evidence type="ECO:0000256" key="8">
    <source>
        <dbReference type="PIRSR" id="PIRSR602481-2"/>
    </source>
</evidence>
<keyword evidence="6" id="KW-0804">Transcription</keyword>
<dbReference type="InterPro" id="IPR002481">
    <property type="entry name" value="FUR"/>
</dbReference>
<proteinExistence type="inferred from homology"/>
<evidence type="ECO:0000313" key="9">
    <source>
        <dbReference type="EMBL" id="KYH32616.1"/>
    </source>
</evidence>
<dbReference type="PANTHER" id="PTHR33202:SF8">
    <property type="entry name" value="PEROXIDE-RESPONSIVE REPRESSOR PERR"/>
    <property type="match status" value="1"/>
</dbReference>
<gene>
    <name evidence="9" type="primary">perR_2</name>
    <name evidence="9" type="ORF">MOMUL_12180</name>
</gene>
<comment type="cofactor">
    <cofactor evidence="8">
        <name>Mn(2+)</name>
        <dbReference type="ChEBI" id="CHEBI:29035"/>
    </cofactor>
    <cofactor evidence="8">
        <name>Fe(2+)</name>
        <dbReference type="ChEBI" id="CHEBI:29033"/>
    </cofactor>
    <text evidence="8">Binds 1 Mn(2+) or Fe(2+) ion per subunit.</text>
</comment>
<protein>
    <submittedName>
        <fullName evidence="9">Peroxide-responsive repressor PerR</fullName>
    </submittedName>
</protein>
<evidence type="ECO:0000256" key="2">
    <source>
        <dbReference type="ARBA" id="ARBA00022491"/>
    </source>
</evidence>
<sequence>MIIVTNKLVRIMGPTGKRMTKQKKVILDILRNTNTHPTADWIYAQARKILPDISLGTVYRNLGVLKEAGEIMELNYGSTYSRYDGNPQNHYHCVCLECGRITDLDMPVHHELEKEAEASGCGKILYHRLEFYSICPECQQQKMQQQKND</sequence>
<dbReference type="GO" id="GO:0003700">
    <property type="term" value="F:DNA-binding transcription factor activity"/>
    <property type="evidence" value="ECO:0007669"/>
    <property type="project" value="InterPro"/>
</dbReference>
<keyword evidence="2" id="KW-0678">Repressor</keyword>
<keyword evidence="4" id="KW-0805">Transcription regulation</keyword>
<name>A0A151AYA5_9FIRM</name>
<feature type="binding site" evidence="7">
    <location>
        <position position="135"/>
    </location>
    <ligand>
        <name>Zn(2+)</name>
        <dbReference type="ChEBI" id="CHEBI:29105"/>
    </ligand>
</feature>
<dbReference type="CDD" id="cd07153">
    <property type="entry name" value="Fur_like"/>
    <property type="match status" value="1"/>
</dbReference>
<dbReference type="Proteomes" id="UP000075670">
    <property type="component" value="Unassembled WGS sequence"/>
</dbReference>
<evidence type="ECO:0000256" key="7">
    <source>
        <dbReference type="PIRSR" id="PIRSR602481-1"/>
    </source>
</evidence>
<dbReference type="EMBL" id="LTBC01000003">
    <property type="protein sequence ID" value="KYH32616.1"/>
    <property type="molecule type" value="Genomic_DNA"/>
</dbReference>
<keyword evidence="7" id="KW-0479">Metal-binding</keyword>
<dbReference type="PATRIC" id="fig|1122241.3.peg.1279"/>
<evidence type="ECO:0000256" key="6">
    <source>
        <dbReference type="ARBA" id="ARBA00023163"/>
    </source>
</evidence>
<dbReference type="Gene3D" id="1.10.10.10">
    <property type="entry name" value="Winged helix-like DNA-binding domain superfamily/Winged helix DNA-binding domain"/>
    <property type="match status" value="1"/>
</dbReference>
<organism evidence="9 10">
    <name type="scientific">Moorella mulderi DSM 14980</name>
    <dbReference type="NCBI Taxonomy" id="1122241"/>
    <lineage>
        <taxon>Bacteria</taxon>
        <taxon>Bacillati</taxon>
        <taxon>Bacillota</taxon>
        <taxon>Clostridia</taxon>
        <taxon>Neomoorellales</taxon>
        <taxon>Neomoorellaceae</taxon>
        <taxon>Neomoorella</taxon>
    </lineage>
</organism>
<feature type="binding site" evidence="7">
    <location>
        <position position="138"/>
    </location>
    <ligand>
        <name>Zn(2+)</name>
        <dbReference type="ChEBI" id="CHEBI:29105"/>
    </ligand>
</feature>
<dbReference type="GO" id="GO:1900376">
    <property type="term" value="P:regulation of secondary metabolite biosynthetic process"/>
    <property type="evidence" value="ECO:0007669"/>
    <property type="project" value="TreeGrafter"/>
</dbReference>
<feature type="binding site" evidence="7">
    <location>
        <position position="98"/>
    </location>
    <ligand>
        <name>Zn(2+)</name>
        <dbReference type="ChEBI" id="CHEBI:29105"/>
    </ligand>
</feature>
<evidence type="ECO:0000256" key="1">
    <source>
        <dbReference type="ARBA" id="ARBA00007957"/>
    </source>
</evidence>
<comment type="similarity">
    <text evidence="1">Belongs to the Fur family.</text>
</comment>
<dbReference type="PANTHER" id="PTHR33202">
    <property type="entry name" value="ZINC UPTAKE REGULATION PROTEIN"/>
    <property type="match status" value="1"/>
</dbReference>
<feature type="binding site" evidence="7">
    <location>
        <position position="95"/>
    </location>
    <ligand>
        <name>Zn(2+)</name>
        <dbReference type="ChEBI" id="CHEBI:29105"/>
    </ligand>
</feature>
<keyword evidence="5" id="KW-0238">DNA-binding</keyword>
<dbReference type="Pfam" id="PF01475">
    <property type="entry name" value="FUR"/>
    <property type="match status" value="1"/>
</dbReference>
<dbReference type="GO" id="GO:0000976">
    <property type="term" value="F:transcription cis-regulatory region binding"/>
    <property type="evidence" value="ECO:0007669"/>
    <property type="project" value="TreeGrafter"/>
</dbReference>
<dbReference type="InterPro" id="IPR036388">
    <property type="entry name" value="WH-like_DNA-bd_sf"/>
</dbReference>
<dbReference type="AlphaFoldDB" id="A0A151AYA5"/>
<dbReference type="Gene3D" id="3.30.1490.190">
    <property type="match status" value="1"/>
</dbReference>
<comment type="caution">
    <text evidence="9">The sequence shown here is derived from an EMBL/GenBank/DDBJ whole genome shotgun (WGS) entry which is preliminary data.</text>
</comment>
<reference evidence="9 10" key="1">
    <citation type="submission" date="2016-02" db="EMBL/GenBank/DDBJ databases">
        <title>Genome sequence of Moorella mulderi DSM 14980.</title>
        <authorList>
            <person name="Poehlein A."/>
            <person name="Daniel R."/>
        </authorList>
    </citation>
    <scope>NUCLEOTIDE SEQUENCE [LARGE SCALE GENOMIC DNA]</scope>
    <source>
        <strain evidence="9 10">DSM 14980</strain>
    </source>
</reference>
<evidence type="ECO:0000256" key="3">
    <source>
        <dbReference type="ARBA" id="ARBA00022833"/>
    </source>
</evidence>
<evidence type="ECO:0000256" key="4">
    <source>
        <dbReference type="ARBA" id="ARBA00023015"/>
    </source>
</evidence>
<keyword evidence="10" id="KW-1185">Reference proteome</keyword>
<dbReference type="GO" id="GO:0008270">
    <property type="term" value="F:zinc ion binding"/>
    <property type="evidence" value="ECO:0007669"/>
    <property type="project" value="TreeGrafter"/>
</dbReference>
<comment type="cofactor">
    <cofactor evidence="7">
        <name>Zn(2+)</name>
        <dbReference type="ChEBI" id="CHEBI:29105"/>
    </cofactor>
    <text evidence="7">Binds 1 zinc ion per subunit.</text>
</comment>
<dbReference type="InterPro" id="IPR036390">
    <property type="entry name" value="WH_DNA-bd_sf"/>
</dbReference>
<keyword evidence="3 7" id="KW-0862">Zinc</keyword>
<evidence type="ECO:0000256" key="5">
    <source>
        <dbReference type="ARBA" id="ARBA00023125"/>
    </source>
</evidence>
<dbReference type="InterPro" id="IPR043135">
    <property type="entry name" value="Fur_C"/>
</dbReference>
<dbReference type="SUPFAM" id="SSF46785">
    <property type="entry name" value="Winged helix' DNA-binding domain"/>
    <property type="match status" value="1"/>
</dbReference>
<feature type="binding site" evidence="8">
    <location>
        <position position="127"/>
    </location>
    <ligand>
        <name>Fe cation</name>
        <dbReference type="ChEBI" id="CHEBI:24875"/>
    </ligand>
</feature>
<dbReference type="GO" id="GO:0045892">
    <property type="term" value="P:negative regulation of DNA-templated transcription"/>
    <property type="evidence" value="ECO:0007669"/>
    <property type="project" value="TreeGrafter"/>
</dbReference>
<accession>A0A151AYA5</accession>